<keyword evidence="3" id="KW-1185">Reference proteome</keyword>
<name>A0AAP3E8J5_9EURY</name>
<comment type="caution">
    <text evidence="2">The sequence shown here is derived from an EMBL/GenBank/DDBJ whole genome shotgun (WGS) entry which is preliminary data.</text>
</comment>
<dbReference type="EMBL" id="JAOPJZ010000025">
    <property type="protein sequence ID" value="MCU4753942.1"/>
    <property type="molecule type" value="Genomic_DNA"/>
</dbReference>
<gene>
    <name evidence="2" type="ORF">OB919_18485</name>
</gene>
<proteinExistence type="predicted"/>
<dbReference type="PANTHER" id="PTHR40700:SF1">
    <property type="entry name" value="DUF63 DOMAIN-CONTAINING PROTEIN"/>
    <property type="match status" value="1"/>
</dbReference>
<feature type="transmembrane region" description="Helical" evidence="1">
    <location>
        <begin position="153"/>
        <end position="180"/>
    </location>
</feature>
<feature type="transmembrane region" description="Helical" evidence="1">
    <location>
        <begin position="346"/>
        <end position="366"/>
    </location>
</feature>
<dbReference type="Pfam" id="PF01889">
    <property type="entry name" value="DUF63"/>
    <property type="match status" value="1"/>
</dbReference>
<dbReference type="InterPro" id="IPR002749">
    <property type="entry name" value="DUF63"/>
</dbReference>
<evidence type="ECO:0000256" key="1">
    <source>
        <dbReference type="SAM" id="Phobius"/>
    </source>
</evidence>
<dbReference type="AlphaFoldDB" id="A0AAP3E8J5"/>
<feature type="transmembrane region" description="Helical" evidence="1">
    <location>
        <begin position="219"/>
        <end position="243"/>
    </location>
</feature>
<feature type="transmembrane region" description="Helical" evidence="1">
    <location>
        <begin position="316"/>
        <end position="334"/>
    </location>
</feature>
<keyword evidence="1" id="KW-1133">Transmembrane helix</keyword>
<feature type="transmembrane region" description="Helical" evidence="1">
    <location>
        <begin position="115"/>
        <end position="133"/>
    </location>
</feature>
<organism evidence="2 3">
    <name type="scientific">Natronosalvus hydrolyticus</name>
    <dbReference type="NCBI Taxonomy" id="2979988"/>
    <lineage>
        <taxon>Archaea</taxon>
        <taxon>Methanobacteriati</taxon>
        <taxon>Methanobacteriota</taxon>
        <taxon>Stenosarchaea group</taxon>
        <taxon>Halobacteria</taxon>
        <taxon>Halobacteriales</taxon>
        <taxon>Natrialbaceae</taxon>
        <taxon>Natronosalvus</taxon>
    </lineage>
</organism>
<dbReference type="Proteomes" id="UP001321047">
    <property type="component" value="Unassembled WGS sequence"/>
</dbReference>
<feature type="transmembrane region" description="Helical" evidence="1">
    <location>
        <begin position="12"/>
        <end position="32"/>
    </location>
</feature>
<feature type="transmembrane region" description="Helical" evidence="1">
    <location>
        <begin position="192"/>
        <end position="213"/>
    </location>
</feature>
<evidence type="ECO:0000313" key="3">
    <source>
        <dbReference type="Proteomes" id="UP001321047"/>
    </source>
</evidence>
<evidence type="ECO:0000313" key="2">
    <source>
        <dbReference type="EMBL" id="MCU4753942.1"/>
    </source>
</evidence>
<keyword evidence="1" id="KW-0472">Membrane</keyword>
<sequence>MEAYIERYGAGRVWLAVVGALAAAVVLAAIAFPQRVYVDIIWQYYWGPVVADAQNYSCIAWNDGTEVPCGPDTTGPEASPGYTWQSYAGYIPTLIIMLVGIIILLQRLAIDRFRAAFYGLFPFMLFGGALRTVEDANVRSLVETGEVAIALPWVALLISPFIYGTVFVVALIALVVSIWLDRNDYVSGYEYPLAGIGTIALVVTLAYLGYFAATHETAGFYPAISIITLVGATVITAVTYVAIDRFAPSLHEGTKYMGAVVIWAHSVDGIANVIGLDWASSFGLDGYSPKHPVNEWIVNTTGSALPQSVIEVTGTAWPFLFVKVAAAVFIIWVFDESIFEESPMYAILLLITVVAVGLGPGTRDMLRATFGI</sequence>
<reference evidence="2 3" key="1">
    <citation type="submission" date="2022-09" db="EMBL/GenBank/DDBJ databases">
        <title>Enrichment on poylsaccharides allowed isolation of novel metabolic and taxonomic groups of Haloarchaea.</title>
        <authorList>
            <person name="Sorokin D.Y."/>
            <person name="Elcheninov A.G."/>
            <person name="Khizhniak T.V."/>
            <person name="Kolganova T.V."/>
            <person name="Kublanov I.V."/>
        </authorList>
    </citation>
    <scope>NUCLEOTIDE SEQUENCE [LARGE SCALE GENOMIC DNA]</scope>
    <source>
        <strain evidence="2 3">AArc-curdl1</strain>
    </source>
</reference>
<dbReference type="PANTHER" id="PTHR40700">
    <property type="entry name" value="HYPOTHETICAL MEMBRANE PROTEIN, CONSERVED, DUF63 FAMILY"/>
    <property type="match status" value="1"/>
</dbReference>
<protein>
    <submittedName>
        <fullName evidence="2">DUF63 family protein</fullName>
    </submittedName>
</protein>
<dbReference type="RefSeq" id="WP_342810245.1">
    <property type="nucleotide sequence ID" value="NZ_JAOPJZ010000025.1"/>
</dbReference>
<accession>A0AAP3E8J5</accession>
<feature type="transmembrane region" description="Helical" evidence="1">
    <location>
        <begin position="87"/>
        <end position="108"/>
    </location>
</feature>
<keyword evidence="1" id="KW-0812">Transmembrane</keyword>